<name>A0A4D7AK46_9FIRM</name>
<organism evidence="6 7">
    <name type="scientific">Dysosmobacter welbionis</name>
    <dbReference type="NCBI Taxonomy" id="2093857"/>
    <lineage>
        <taxon>Bacteria</taxon>
        <taxon>Bacillati</taxon>
        <taxon>Bacillota</taxon>
        <taxon>Clostridia</taxon>
        <taxon>Eubacteriales</taxon>
        <taxon>Oscillospiraceae</taxon>
        <taxon>Dysosmobacter</taxon>
    </lineage>
</organism>
<comment type="subcellular location">
    <subcellularLocation>
        <location evidence="3">Cytoplasm</location>
    </subcellularLocation>
</comment>
<dbReference type="GO" id="GO:0000028">
    <property type="term" value="P:ribosomal small subunit assembly"/>
    <property type="evidence" value="ECO:0007669"/>
    <property type="project" value="TreeGrafter"/>
</dbReference>
<dbReference type="PANTHER" id="PTHR33867:SF1">
    <property type="entry name" value="RIBOSOME MATURATION FACTOR RIMP"/>
    <property type="match status" value="1"/>
</dbReference>
<protein>
    <recommendedName>
        <fullName evidence="3">Ribosome maturation factor RimP</fullName>
    </recommendedName>
</protein>
<feature type="domain" description="Ribosome maturation factor RimP C-terminal" evidence="5">
    <location>
        <begin position="86"/>
        <end position="153"/>
    </location>
</feature>
<dbReference type="CDD" id="cd01734">
    <property type="entry name" value="YlxS_C"/>
    <property type="match status" value="1"/>
</dbReference>
<evidence type="ECO:0000313" key="7">
    <source>
        <dbReference type="Proteomes" id="UP000298642"/>
    </source>
</evidence>
<keyword evidence="2 3" id="KW-0690">Ribosome biogenesis</keyword>
<comment type="similarity">
    <text evidence="3">Belongs to the RimP family.</text>
</comment>
<dbReference type="AlphaFoldDB" id="A0A4D7AK46"/>
<keyword evidence="1 3" id="KW-0963">Cytoplasm</keyword>
<dbReference type="FunFam" id="3.30.300.70:FF:000001">
    <property type="entry name" value="Ribosome maturation factor RimP"/>
    <property type="match status" value="1"/>
</dbReference>
<dbReference type="Proteomes" id="UP000298642">
    <property type="component" value="Chromosome"/>
</dbReference>
<dbReference type="RefSeq" id="WP_119311791.1">
    <property type="nucleotide sequence ID" value="NZ_CP034413.3"/>
</dbReference>
<dbReference type="Gene3D" id="3.30.300.70">
    <property type="entry name" value="RimP-like superfamily, N-terminal"/>
    <property type="match status" value="1"/>
</dbReference>
<dbReference type="InterPro" id="IPR028989">
    <property type="entry name" value="RimP_N"/>
</dbReference>
<dbReference type="InterPro" id="IPR003728">
    <property type="entry name" value="Ribosome_maturation_RimP"/>
</dbReference>
<dbReference type="Gene3D" id="2.30.30.180">
    <property type="entry name" value="Ribosome maturation factor RimP, C-terminal domain"/>
    <property type="match status" value="1"/>
</dbReference>
<dbReference type="EMBL" id="CP034413">
    <property type="protein sequence ID" value="QCI59389.1"/>
    <property type="molecule type" value="Genomic_DNA"/>
</dbReference>
<dbReference type="InterPro" id="IPR036847">
    <property type="entry name" value="RimP_C_sf"/>
</dbReference>
<evidence type="ECO:0000256" key="1">
    <source>
        <dbReference type="ARBA" id="ARBA00022490"/>
    </source>
</evidence>
<dbReference type="SUPFAM" id="SSF75420">
    <property type="entry name" value="YhbC-like, N-terminal domain"/>
    <property type="match status" value="1"/>
</dbReference>
<evidence type="ECO:0000259" key="5">
    <source>
        <dbReference type="Pfam" id="PF17384"/>
    </source>
</evidence>
<reference evidence="7" key="1">
    <citation type="submission" date="2018-12" db="EMBL/GenBank/DDBJ databases">
        <title>Dusodibacter welbiota gen. nov., sp. nov., isolated from human faeces and emended description of the Oscillibacter genus.</title>
        <authorList>
            <person name="Le Roy T."/>
            <person name="Van der Smissen P."/>
            <person name="Delzenne N."/>
            <person name="Muccioli G."/>
            <person name="Collet J.F."/>
            <person name="Cani P.D."/>
        </authorList>
    </citation>
    <scope>NUCLEOTIDE SEQUENCE [LARGE SCALE GENOMIC DNA]</scope>
    <source>
        <strain evidence="7">J115</strain>
    </source>
</reference>
<evidence type="ECO:0000256" key="2">
    <source>
        <dbReference type="ARBA" id="ARBA00022517"/>
    </source>
</evidence>
<dbReference type="Pfam" id="PF02576">
    <property type="entry name" value="RimP_N"/>
    <property type="match status" value="1"/>
</dbReference>
<dbReference type="GO" id="GO:0006412">
    <property type="term" value="P:translation"/>
    <property type="evidence" value="ECO:0007669"/>
    <property type="project" value="TreeGrafter"/>
</dbReference>
<dbReference type="InterPro" id="IPR028998">
    <property type="entry name" value="RimP_C"/>
</dbReference>
<dbReference type="GeneID" id="89520796"/>
<proteinExistence type="inferred from homology"/>
<dbReference type="PANTHER" id="PTHR33867">
    <property type="entry name" value="RIBOSOME MATURATION FACTOR RIMP"/>
    <property type="match status" value="1"/>
</dbReference>
<sequence>MKKITELTAELAAPAIAEQGCTLWDVEYVKEAGTWYLRILLDKEGGVDILDCEEISRKVSDLLDKADPIEGSYTLEVGSAGAERALKRPSDFQQFLGSPVLVKLYRAREGRKEFAGYLKGYDEATGDVTVTVGSQDLVFPKKETALIRLRVEF</sequence>
<dbReference type="KEGG" id="obj:EIO64_09350"/>
<keyword evidence="7" id="KW-1185">Reference proteome</keyword>
<dbReference type="Pfam" id="PF17384">
    <property type="entry name" value="DUF150_C"/>
    <property type="match status" value="1"/>
</dbReference>
<dbReference type="HAMAP" id="MF_01077">
    <property type="entry name" value="RimP"/>
    <property type="match status" value="1"/>
</dbReference>
<dbReference type="SUPFAM" id="SSF74942">
    <property type="entry name" value="YhbC-like, C-terminal domain"/>
    <property type="match status" value="1"/>
</dbReference>
<evidence type="ECO:0000259" key="4">
    <source>
        <dbReference type="Pfam" id="PF02576"/>
    </source>
</evidence>
<dbReference type="InterPro" id="IPR035956">
    <property type="entry name" value="RimP_N_sf"/>
</dbReference>
<accession>A0A4D7AK46</accession>
<feature type="domain" description="Ribosome maturation factor RimP N-terminal" evidence="4">
    <location>
        <begin position="12"/>
        <end position="83"/>
    </location>
</feature>
<comment type="function">
    <text evidence="3">Required for maturation of 30S ribosomal subunits.</text>
</comment>
<evidence type="ECO:0000256" key="3">
    <source>
        <dbReference type="HAMAP-Rule" id="MF_01077"/>
    </source>
</evidence>
<gene>
    <name evidence="3" type="primary">rimP</name>
    <name evidence="6" type="ORF">EIO64_09350</name>
</gene>
<dbReference type="GO" id="GO:0005829">
    <property type="term" value="C:cytosol"/>
    <property type="evidence" value="ECO:0007669"/>
    <property type="project" value="TreeGrafter"/>
</dbReference>
<evidence type="ECO:0000313" key="6">
    <source>
        <dbReference type="EMBL" id="QCI59389.1"/>
    </source>
</evidence>